<keyword evidence="3" id="KW-0539">Nucleus</keyword>
<feature type="non-terminal residue" evidence="7">
    <location>
        <position position="708"/>
    </location>
</feature>
<dbReference type="PANTHER" id="PTHR12933:SF0">
    <property type="entry name" value="U3 SMALL NUCLEOLAR RNA-ASSOCIATED PROTEIN 25 HOMOLOG"/>
    <property type="match status" value="1"/>
</dbReference>
<feature type="region of interest" description="Disordered" evidence="4">
    <location>
        <begin position="157"/>
        <end position="232"/>
    </location>
</feature>
<dbReference type="InterPro" id="IPR053939">
    <property type="entry name" value="UTP25_C"/>
</dbReference>
<evidence type="ECO:0000256" key="2">
    <source>
        <dbReference type="ARBA" id="ARBA00009223"/>
    </source>
</evidence>
<gene>
    <name evidence="7" type="ORF">KI387_008517</name>
</gene>
<reference evidence="7 8" key="1">
    <citation type="journal article" date="2021" name="Nat. Plants">
        <title>The Taxus genome provides insights into paclitaxel biosynthesis.</title>
        <authorList>
            <person name="Xiong X."/>
            <person name="Gou J."/>
            <person name="Liao Q."/>
            <person name="Li Y."/>
            <person name="Zhou Q."/>
            <person name="Bi G."/>
            <person name="Li C."/>
            <person name="Du R."/>
            <person name="Wang X."/>
            <person name="Sun T."/>
            <person name="Guo L."/>
            <person name="Liang H."/>
            <person name="Lu P."/>
            <person name="Wu Y."/>
            <person name="Zhang Z."/>
            <person name="Ro D.K."/>
            <person name="Shang Y."/>
            <person name="Huang S."/>
            <person name="Yan J."/>
        </authorList>
    </citation>
    <scope>NUCLEOTIDE SEQUENCE [LARGE SCALE GENOMIC DNA]</scope>
    <source>
        <strain evidence="7">Ta-2019</strain>
    </source>
</reference>
<proteinExistence type="inferred from homology"/>
<feature type="compositionally biased region" description="Acidic residues" evidence="4">
    <location>
        <begin position="215"/>
        <end position="227"/>
    </location>
</feature>
<dbReference type="GO" id="GO:0032040">
    <property type="term" value="C:small-subunit processome"/>
    <property type="evidence" value="ECO:0007669"/>
    <property type="project" value="TreeGrafter"/>
</dbReference>
<feature type="region of interest" description="Disordered" evidence="4">
    <location>
        <begin position="97"/>
        <end position="130"/>
    </location>
</feature>
<dbReference type="GO" id="GO:0034511">
    <property type="term" value="F:U3 snoRNA binding"/>
    <property type="evidence" value="ECO:0007669"/>
    <property type="project" value="InterPro"/>
</dbReference>
<comment type="subcellular location">
    <subcellularLocation>
        <location evidence="1">Nucleus</location>
        <location evidence="1">Nucleolus</location>
    </subcellularLocation>
</comment>
<evidence type="ECO:0000313" key="8">
    <source>
        <dbReference type="Proteomes" id="UP000824469"/>
    </source>
</evidence>
<dbReference type="InterPro" id="IPR027417">
    <property type="entry name" value="P-loop_NTPase"/>
</dbReference>
<accession>A0AA38CVN4</accession>
<dbReference type="GO" id="GO:0000462">
    <property type="term" value="P:maturation of SSU-rRNA from tricistronic rRNA transcript (SSU-rRNA, 5.8S rRNA, LSU-rRNA)"/>
    <property type="evidence" value="ECO:0007669"/>
    <property type="project" value="TreeGrafter"/>
</dbReference>
<dbReference type="InterPro" id="IPR010678">
    <property type="entry name" value="UTP25"/>
</dbReference>
<comment type="similarity">
    <text evidence="2">Belongs to the UTP25 family.</text>
</comment>
<evidence type="ECO:0000259" key="6">
    <source>
        <dbReference type="Pfam" id="PF22916"/>
    </source>
</evidence>
<evidence type="ECO:0000259" key="5">
    <source>
        <dbReference type="Pfam" id="PF06862"/>
    </source>
</evidence>
<evidence type="ECO:0008006" key="9">
    <source>
        <dbReference type="Google" id="ProtNLM"/>
    </source>
</evidence>
<dbReference type="AlphaFoldDB" id="A0AA38CVN4"/>
<protein>
    <recommendedName>
        <fullName evidence="9">U3 small nucleolar RNA-associated protein 25</fullName>
    </recommendedName>
</protein>
<dbReference type="OMA" id="QDRGDTF"/>
<evidence type="ECO:0000256" key="1">
    <source>
        <dbReference type="ARBA" id="ARBA00004604"/>
    </source>
</evidence>
<dbReference type="PANTHER" id="PTHR12933">
    <property type="entry name" value="ORF PROTEIN-RELATED"/>
    <property type="match status" value="1"/>
</dbReference>
<dbReference type="EMBL" id="JAHRHJ020000008">
    <property type="protein sequence ID" value="KAH9304113.1"/>
    <property type="molecule type" value="Genomic_DNA"/>
</dbReference>
<evidence type="ECO:0000256" key="4">
    <source>
        <dbReference type="SAM" id="MobiDB-lite"/>
    </source>
</evidence>
<keyword evidence="8" id="KW-1185">Reference proteome</keyword>
<feature type="compositionally biased region" description="Acidic residues" evidence="4">
    <location>
        <begin position="113"/>
        <end position="129"/>
    </location>
</feature>
<dbReference type="Proteomes" id="UP000824469">
    <property type="component" value="Unassembled WGS sequence"/>
</dbReference>
<evidence type="ECO:0000256" key="3">
    <source>
        <dbReference type="ARBA" id="ARBA00023242"/>
    </source>
</evidence>
<sequence length="708" mass="80377">MGRPPVGRKASLPSNFTGKEVQEMEKVLEDVKGAILPCDTIHFLAKKFNISSERAGKSPVQSKQIKKWFEKRINEQKRKVIKHPGKLNVILSSHDDSVTKRAANDSTSVPSETLDDVVEGSVSDPEEEIQKDSSIYDTLLSSLKSSCASFAGVYNKRQREQEGVSSGEEEDSDPEVGSDAEVADVDMGAEEASEVEIVEAEEDEDINDVNGELGSDAEDSSKEDEEDKANNNASMTISSFKLHMEHILTEADVQKLKEGKRKFKSEVPAHRMPTCKWITTNDAFPKDDDRLESYGVKLRLQTQWQTIHKRAECGDFTSAMQSQFFSLCNSYQDILHSNKNAFMEGGQDDDSSVTDAYLLHLLDHVHRTRDLVTKNNARLSQQSVNDNKIINAAEPPRDQGFTRPKVLILLPLRSTALRTVKRLIELIPSSCKVNIEFRDRFFDEFGADEDDENEDLEDRATSEVLKQWKQKKSSKPADFQALFGGNNEDHFRFGIKFTKKTVKLYSDFYSSDIIVASPIGLITRIGEAETEKNKDVDFLSSIEILVIDNADVILMQNWSHIVSVVDQLNQLPTKQHGTDFMRIREWYLNGQARYYRQTIVLSNFVNADINALFNRFCVNYQGKVKLSAVYNGVLPKVLLQVRQIYERFDCSSVLDVDDKRFEFFVKKIFPKIKDSLQGGIMIFISSYFDFVRLRNFLKEQNASFCLLG</sequence>
<name>A0AA38CVN4_TAXCH</name>
<evidence type="ECO:0000313" key="7">
    <source>
        <dbReference type="EMBL" id="KAH9304113.1"/>
    </source>
</evidence>
<feature type="compositionally biased region" description="Acidic residues" evidence="4">
    <location>
        <begin position="167"/>
        <end position="207"/>
    </location>
</feature>
<feature type="domain" description="UTP25 NTP hydrolase-like" evidence="6">
    <location>
        <begin position="331"/>
        <end position="624"/>
    </location>
</feature>
<comment type="caution">
    <text evidence="7">The sequence shown here is derived from an EMBL/GenBank/DDBJ whole genome shotgun (WGS) entry which is preliminary data.</text>
</comment>
<feature type="domain" description="UTP25 C-terminal" evidence="5">
    <location>
        <begin position="635"/>
        <end position="705"/>
    </location>
</feature>
<organism evidence="7 8">
    <name type="scientific">Taxus chinensis</name>
    <name type="common">Chinese yew</name>
    <name type="synonym">Taxus wallichiana var. chinensis</name>
    <dbReference type="NCBI Taxonomy" id="29808"/>
    <lineage>
        <taxon>Eukaryota</taxon>
        <taxon>Viridiplantae</taxon>
        <taxon>Streptophyta</taxon>
        <taxon>Embryophyta</taxon>
        <taxon>Tracheophyta</taxon>
        <taxon>Spermatophyta</taxon>
        <taxon>Pinopsida</taxon>
        <taxon>Pinidae</taxon>
        <taxon>Conifers II</taxon>
        <taxon>Cupressales</taxon>
        <taxon>Taxaceae</taxon>
        <taxon>Taxus</taxon>
    </lineage>
</organism>
<dbReference type="Pfam" id="PF06862">
    <property type="entry name" value="Utp25_C"/>
    <property type="match status" value="1"/>
</dbReference>
<dbReference type="GO" id="GO:0019843">
    <property type="term" value="F:rRNA binding"/>
    <property type="evidence" value="ECO:0007669"/>
    <property type="project" value="TreeGrafter"/>
</dbReference>
<dbReference type="InterPro" id="IPR053940">
    <property type="entry name" value="UTP25_NTPase-like"/>
</dbReference>
<dbReference type="Gene3D" id="3.40.50.300">
    <property type="entry name" value="P-loop containing nucleotide triphosphate hydrolases"/>
    <property type="match status" value="1"/>
</dbReference>
<dbReference type="Pfam" id="PF22916">
    <property type="entry name" value="UTP25_NTPase-like"/>
    <property type="match status" value="1"/>
</dbReference>